<accession>A0ABW3ES88</accession>
<evidence type="ECO:0000256" key="1">
    <source>
        <dbReference type="SAM" id="MobiDB-lite"/>
    </source>
</evidence>
<proteinExistence type="predicted"/>
<dbReference type="EMBL" id="JBHTJA010000034">
    <property type="protein sequence ID" value="MFD0902364.1"/>
    <property type="molecule type" value="Genomic_DNA"/>
</dbReference>
<feature type="compositionally biased region" description="Basic and acidic residues" evidence="1">
    <location>
        <begin position="1"/>
        <end position="21"/>
    </location>
</feature>
<dbReference type="RefSeq" id="WP_378300066.1">
    <property type="nucleotide sequence ID" value="NZ_JBHTJA010000034.1"/>
</dbReference>
<reference evidence="3" key="1">
    <citation type="journal article" date="2019" name="Int. J. Syst. Evol. Microbiol.">
        <title>The Global Catalogue of Microorganisms (GCM) 10K type strain sequencing project: providing services to taxonomists for standard genome sequencing and annotation.</title>
        <authorList>
            <consortium name="The Broad Institute Genomics Platform"/>
            <consortium name="The Broad Institute Genome Sequencing Center for Infectious Disease"/>
            <person name="Wu L."/>
            <person name="Ma J."/>
        </authorList>
    </citation>
    <scope>NUCLEOTIDE SEQUENCE [LARGE SCALE GENOMIC DNA]</scope>
    <source>
        <strain evidence="3">JCM 31202</strain>
    </source>
</reference>
<dbReference type="Proteomes" id="UP001596972">
    <property type="component" value="Unassembled WGS sequence"/>
</dbReference>
<sequence>MTDELDARVRALEAERARPDPGEGPTVEELMQRLIGTLAALWTTRPDKEKQ</sequence>
<feature type="region of interest" description="Disordered" evidence="1">
    <location>
        <begin position="1"/>
        <end position="26"/>
    </location>
</feature>
<evidence type="ECO:0000313" key="3">
    <source>
        <dbReference type="Proteomes" id="UP001596972"/>
    </source>
</evidence>
<protein>
    <submittedName>
        <fullName evidence="2">Uncharacterized protein</fullName>
    </submittedName>
</protein>
<gene>
    <name evidence="2" type="ORF">ACFQ11_18340</name>
</gene>
<keyword evidence="3" id="KW-1185">Reference proteome</keyword>
<comment type="caution">
    <text evidence="2">The sequence shown here is derived from an EMBL/GenBank/DDBJ whole genome shotgun (WGS) entry which is preliminary data.</text>
</comment>
<evidence type="ECO:0000313" key="2">
    <source>
        <dbReference type="EMBL" id="MFD0902364.1"/>
    </source>
</evidence>
<name>A0ABW3ES88_9ACTN</name>
<organism evidence="2 3">
    <name type="scientific">Actinomadura sediminis</name>
    <dbReference type="NCBI Taxonomy" id="1038904"/>
    <lineage>
        <taxon>Bacteria</taxon>
        <taxon>Bacillati</taxon>
        <taxon>Actinomycetota</taxon>
        <taxon>Actinomycetes</taxon>
        <taxon>Streptosporangiales</taxon>
        <taxon>Thermomonosporaceae</taxon>
        <taxon>Actinomadura</taxon>
    </lineage>
</organism>